<gene>
    <name evidence="1" type="ORF">PYU98_01610</name>
</gene>
<evidence type="ECO:0000313" key="1">
    <source>
        <dbReference type="EMBL" id="WED77007.1"/>
    </source>
</evidence>
<sequence length="86" mass="10198">MRRPSERLAQRIAKVSETFRQDPPIYVVFWSEVEGDDLRAETVEQQGNTVQIYASSREQYDHRRAELEQQLSPCRMICIVNVEREE</sequence>
<organism evidence="1 2">
    <name type="scientific">Aeromonas allosaccharophila</name>
    <dbReference type="NCBI Taxonomy" id="656"/>
    <lineage>
        <taxon>Bacteria</taxon>
        <taxon>Pseudomonadati</taxon>
        <taxon>Pseudomonadota</taxon>
        <taxon>Gammaproteobacteria</taxon>
        <taxon>Aeromonadales</taxon>
        <taxon>Aeromonadaceae</taxon>
        <taxon>Aeromonas</taxon>
    </lineage>
</organism>
<reference evidence="1" key="1">
    <citation type="submission" date="2023-02" db="EMBL/GenBank/DDBJ databases">
        <title>The sequence of Aeromonas allosaccharophila K520.</title>
        <authorList>
            <person name="Luo X."/>
        </authorList>
    </citation>
    <scope>NUCLEOTIDE SEQUENCE</scope>
    <source>
        <strain evidence="1">K520</strain>
    </source>
</reference>
<dbReference type="Proteomes" id="UP001213721">
    <property type="component" value="Chromosome"/>
</dbReference>
<accession>A0AAX3NUE3</accession>
<dbReference type="EMBL" id="CP118988">
    <property type="protein sequence ID" value="WED77007.1"/>
    <property type="molecule type" value="Genomic_DNA"/>
</dbReference>
<proteinExistence type="predicted"/>
<dbReference type="AlphaFoldDB" id="A0AAX3NUE3"/>
<name>A0AAX3NUE3_9GAMM</name>
<evidence type="ECO:0000313" key="2">
    <source>
        <dbReference type="Proteomes" id="UP001213721"/>
    </source>
</evidence>
<protein>
    <submittedName>
        <fullName evidence="1">Uncharacterized protein</fullName>
    </submittedName>
</protein>
<dbReference type="RefSeq" id="WP_275057303.1">
    <property type="nucleotide sequence ID" value="NZ_CP118988.1"/>
</dbReference>